<dbReference type="RefSeq" id="XP_018288129.1">
    <property type="nucleotide sequence ID" value="XM_018432127.1"/>
</dbReference>
<dbReference type="VEuPathDB" id="FungiDB:PHYBLDRAFT_148651"/>
<dbReference type="InParanoid" id="A0A167LBY0"/>
<evidence type="ECO:0000313" key="2">
    <source>
        <dbReference type="Proteomes" id="UP000077315"/>
    </source>
</evidence>
<organism evidence="1 2">
    <name type="scientific">Phycomyces blakesleeanus (strain ATCC 8743b / DSM 1359 / FGSC 10004 / NBRC 33097 / NRRL 1555)</name>
    <dbReference type="NCBI Taxonomy" id="763407"/>
    <lineage>
        <taxon>Eukaryota</taxon>
        <taxon>Fungi</taxon>
        <taxon>Fungi incertae sedis</taxon>
        <taxon>Mucoromycota</taxon>
        <taxon>Mucoromycotina</taxon>
        <taxon>Mucoromycetes</taxon>
        <taxon>Mucorales</taxon>
        <taxon>Phycomycetaceae</taxon>
        <taxon>Phycomyces</taxon>
    </lineage>
</organism>
<accession>A0A167LBY0</accession>
<reference evidence="2" key="1">
    <citation type="submission" date="2015-06" db="EMBL/GenBank/DDBJ databases">
        <title>Expansion of signal transduction pathways in fungi by whole-genome duplication.</title>
        <authorList>
            <consortium name="DOE Joint Genome Institute"/>
            <person name="Corrochano L.M."/>
            <person name="Kuo A."/>
            <person name="Marcet-Houben M."/>
            <person name="Polaino S."/>
            <person name="Salamov A."/>
            <person name="Villalobos J.M."/>
            <person name="Alvarez M.I."/>
            <person name="Avalos J."/>
            <person name="Benito E.P."/>
            <person name="Benoit I."/>
            <person name="Burger G."/>
            <person name="Camino L.P."/>
            <person name="Canovas D."/>
            <person name="Cerda-Olmedo E."/>
            <person name="Cheng J.-F."/>
            <person name="Dominguez A."/>
            <person name="Elias M."/>
            <person name="Eslava A.P."/>
            <person name="Glaser F."/>
            <person name="Grimwood J."/>
            <person name="Gutierrez G."/>
            <person name="Heitman J."/>
            <person name="Henrissat B."/>
            <person name="Iturriaga E.A."/>
            <person name="Lang B.F."/>
            <person name="Lavin J.L."/>
            <person name="Lee S."/>
            <person name="Li W."/>
            <person name="Lindquist E."/>
            <person name="Lopez-Garcia S."/>
            <person name="Luque E.M."/>
            <person name="Marcos A.T."/>
            <person name="Martin J."/>
            <person name="McCluskey K."/>
            <person name="Medina H.R."/>
            <person name="Miralles-Duran A."/>
            <person name="Miyazaki A."/>
            <person name="Munoz-Torres E."/>
            <person name="Oguiza J.A."/>
            <person name="Ohm R."/>
            <person name="Olmedo M."/>
            <person name="Orejas M."/>
            <person name="Ortiz-Castellanos L."/>
            <person name="Pisabarro A.G."/>
            <person name="Rodriguez-Romero J."/>
            <person name="Ruiz-Herrera J."/>
            <person name="Ruiz-Vazquez R."/>
            <person name="Sanz C."/>
            <person name="Schackwitz W."/>
            <person name="Schmutz J."/>
            <person name="Shahriari M."/>
            <person name="Shelest E."/>
            <person name="Silva-Franco F."/>
            <person name="Soanes D."/>
            <person name="Syed K."/>
            <person name="Tagua V.G."/>
            <person name="Talbot N.J."/>
            <person name="Thon M."/>
            <person name="De vries R.P."/>
            <person name="Wiebenga A."/>
            <person name="Yadav J.S."/>
            <person name="Braun E.L."/>
            <person name="Baker S."/>
            <person name="Garre V."/>
            <person name="Horwitz B."/>
            <person name="Torres-Martinez S."/>
            <person name="Idnurm A."/>
            <person name="Herrera-Estrella A."/>
            <person name="Gabaldon T."/>
            <person name="Grigoriev I.V."/>
        </authorList>
    </citation>
    <scope>NUCLEOTIDE SEQUENCE [LARGE SCALE GENOMIC DNA]</scope>
    <source>
        <strain evidence="2">NRRL 1555(-)</strain>
    </source>
</reference>
<dbReference type="EMBL" id="KV440989">
    <property type="protein sequence ID" value="OAD70089.1"/>
    <property type="molecule type" value="Genomic_DNA"/>
</dbReference>
<sequence>MVSHIVPGNMASSPEALADIEHQSGNIQIIQASNLAKHVGIKWCEEGEFSNKYFFQVIKQRTSNKSITSLMDPSTEQLFTETENLKGHTSSFYQSLYLADPIDFTAAHSLLAHVPLSATLILSDSSYLVSDVSLYEILGILSHIPNHLSPGLGGLSYLLWKRLLQDHSVQELAIEVYSDALRGVFLSSWLETVLVLLLKTGYLTLLKNWRPISLINCDAKSLTKMLIAHLRTCAGPLVNPHQTEFIAY</sequence>
<protein>
    <submittedName>
        <fullName evidence="1">Uncharacterized protein</fullName>
    </submittedName>
</protein>
<keyword evidence="2" id="KW-1185">Reference proteome</keyword>
<dbReference type="OrthoDB" id="10601572at2759"/>
<dbReference type="PANTHER" id="PTHR19446">
    <property type="entry name" value="REVERSE TRANSCRIPTASES"/>
    <property type="match status" value="1"/>
</dbReference>
<evidence type="ECO:0000313" key="1">
    <source>
        <dbReference type="EMBL" id="OAD70089.1"/>
    </source>
</evidence>
<dbReference type="Proteomes" id="UP000077315">
    <property type="component" value="Unassembled WGS sequence"/>
</dbReference>
<gene>
    <name evidence="1" type="ORF">PHYBLDRAFT_148651</name>
</gene>
<proteinExistence type="predicted"/>
<dbReference type="AlphaFoldDB" id="A0A167LBY0"/>
<name>A0A167LBY0_PHYB8</name>
<dbReference type="GeneID" id="28993033"/>